<feature type="transmembrane region" description="Helical" evidence="7">
    <location>
        <begin position="171"/>
        <end position="190"/>
    </location>
</feature>
<dbReference type="Gene3D" id="3.40.720.10">
    <property type="entry name" value="Alkaline Phosphatase, subunit A"/>
    <property type="match status" value="1"/>
</dbReference>
<proteinExistence type="predicted"/>
<dbReference type="Proteomes" id="UP001158045">
    <property type="component" value="Unassembled WGS sequence"/>
</dbReference>
<dbReference type="PANTHER" id="PTHR47371:SF3">
    <property type="entry name" value="PHOSPHOGLYCEROL TRANSFERASE I"/>
    <property type="match status" value="1"/>
</dbReference>
<evidence type="ECO:0000313" key="9">
    <source>
        <dbReference type="EMBL" id="MDH8677860.1"/>
    </source>
</evidence>
<gene>
    <name evidence="9" type="ORF">QE109_06860</name>
</gene>
<keyword evidence="5 7" id="KW-1133">Transmembrane helix</keyword>
<sequence length="714" mass="82402">MENLSFLDQIRVKIIEHIETIYWMVLFQYLESITRIVNHSSLFSVGLVFTLLFDAVFAVLISLIIQSFKQKKTRRFMRLLVTLVVIFFFLTQLIYFQLMKTYYTSYSAGNTGKVLEFADIAISALLSNWYLILLVFMPLIALVLAYKNIIKLGNSIEKSQDENRSNLTLKKVSIMIALACICQLLGVGLLQVTSKEDNSAYNLYYNIHYPEYAVDNLGLMTYMRIDIQRRFSNWEPKLTTKIDDFIVEIPTLSTKEDITDEDEATTESIDVINTTETSVEIEKPEPVAYNALKIDFDALIASETDTSVIEMHQYFKSIIPSEKNEWTGKYQGYNLILITAEGFSHLAVDENLTPTLYKLMHEGIYFENFYTPIWGVSTSDGEYVATTGLIPKSGVWSYKRSSDNSMPFALGNQLNAFGYTSRAYHDHTYTYYDRHLSHPNMGYTYKGVGNGLEITKSWPESDLEMMEVTFPEFGFEHPFHTYFMTVSGHMFYDFNGNAMSARNYDRVKDLPYTEHVKAYLACQIELEKALSYLIEQLENSGQLDHTLIALSADHYPYGLTKEEMEELSGHPIDDNFELYKNAFILYNSQMVPTVYSAPASSLDILPTLSNLMGIPFDSRLMMGRDLFSDKMPLVIFNNRSFITEEGRYNAKNGKFIQNERSPKLDDDTLDAYRKQISSIIKPKFYFSTKILDEDYYRKLEEYIYEDSERLPVSP</sequence>
<feature type="transmembrane region" description="Helical" evidence="7">
    <location>
        <begin position="129"/>
        <end position="150"/>
    </location>
</feature>
<dbReference type="SUPFAM" id="SSF53649">
    <property type="entry name" value="Alkaline phosphatase-like"/>
    <property type="match status" value="1"/>
</dbReference>
<feature type="transmembrane region" description="Helical" evidence="7">
    <location>
        <begin position="42"/>
        <end position="65"/>
    </location>
</feature>
<feature type="domain" description="Sulfatase N-terminal" evidence="8">
    <location>
        <begin position="334"/>
        <end position="614"/>
    </location>
</feature>
<protein>
    <submittedName>
        <fullName evidence="9">LTA synthase family protein</fullName>
    </submittedName>
</protein>
<keyword evidence="3" id="KW-1003">Cell membrane</keyword>
<feature type="transmembrane region" description="Helical" evidence="7">
    <location>
        <begin position="77"/>
        <end position="98"/>
    </location>
</feature>
<dbReference type="CDD" id="cd16015">
    <property type="entry name" value="LTA_synthase"/>
    <property type="match status" value="1"/>
</dbReference>
<evidence type="ECO:0000256" key="7">
    <source>
        <dbReference type="SAM" id="Phobius"/>
    </source>
</evidence>
<dbReference type="InterPro" id="IPR050448">
    <property type="entry name" value="OpgB/LTA_synthase_biosynth"/>
</dbReference>
<evidence type="ECO:0000259" key="8">
    <source>
        <dbReference type="Pfam" id="PF00884"/>
    </source>
</evidence>
<dbReference type="PANTHER" id="PTHR47371">
    <property type="entry name" value="LIPOTEICHOIC ACID SYNTHASE"/>
    <property type="match status" value="1"/>
</dbReference>
<comment type="pathway">
    <text evidence="2">Cell wall biogenesis; lipoteichoic acid biosynthesis.</text>
</comment>
<name>A0ABT6NBV8_9FIRM</name>
<dbReference type="Gene3D" id="3.30.1120.170">
    <property type="match status" value="1"/>
</dbReference>
<dbReference type="Pfam" id="PF00884">
    <property type="entry name" value="Sulfatase"/>
    <property type="match status" value="1"/>
</dbReference>
<organism evidence="9 10">
    <name type="scientific">Fusibacter bizertensis</name>
    <dbReference type="NCBI Taxonomy" id="1488331"/>
    <lineage>
        <taxon>Bacteria</taxon>
        <taxon>Bacillati</taxon>
        <taxon>Bacillota</taxon>
        <taxon>Clostridia</taxon>
        <taxon>Eubacteriales</taxon>
        <taxon>Eubacteriales Family XII. Incertae Sedis</taxon>
        <taxon>Fusibacter</taxon>
    </lineage>
</organism>
<dbReference type="InterPro" id="IPR017850">
    <property type="entry name" value="Alkaline_phosphatase_core_sf"/>
</dbReference>
<evidence type="ECO:0000256" key="1">
    <source>
        <dbReference type="ARBA" id="ARBA00004651"/>
    </source>
</evidence>
<keyword evidence="10" id="KW-1185">Reference proteome</keyword>
<dbReference type="InterPro" id="IPR000917">
    <property type="entry name" value="Sulfatase_N"/>
</dbReference>
<dbReference type="EMBL" id="JARYZI010000003">
    <property type="protein sequence ID" value="MDH8677860.1"/>
    <property type="molecule type" value="Genomic_DNA"/>
</dbReference>
<evidence type="ECO:0000256" key="6">
    <source>
        <dbReference type="ARBA" id="ARBA00023136"/>
    </source>
</evidence>
<evidence type="ECO:0000256" key="2">
    <source>
        <dbReference type="ARBA" id="ARBA00004936"/>
    </source>
</evidence>
<dbReference type="RefSeq" id="WP_281093684.1">
    <property type="nucleotide sequence ID" value="NZ_JARYZI010000003.1"/>
</dbReference>
<keyword evidence="6 7" id="KW-0472">Membrane</keyword>
<comment type="subcellular location">
    <subcellularLocation>
        <location evidence="1">Cell membrane</location>
        <topology evidence="1">Multi-pass membrane protein</topology>
    </subcellularLocation>
</comment>
<reference evidence="9 10" key="1">
    <citation type="submission" date="2023-04" db="EMBL/GenBank/DDBJ databases">
        <title>Fusibacter bizertensis strain WBS, isolated from littoral bottom sediments of the Arctic seas - biochemical and genomic analysis.</title>
        <authorList>
            <person name="Brioukhanov A.L."/>
        </authorList>
    </citation>
    <scope>NUCLEOTIDE SEQUENCE [LARGE SCALE GENOMIC DNA]</scope>
    <source>
        <strain evidence="9 10">WBS</strain>
    </source>
</reference>
<evidence type="ECO:0000256" key="5">
    <source>
        <dbReference type="ARBA" id="ARBA00022989"/>
    </source>
</evidence>
<evidence type="ECO:0000256" key="4">
    <source>
        <dbReference type="ARBA" id="ARBA00022692"/>
    </source>
</evidence>
<keyword evidence="4 7" id="KW-0812">Transmembrane</keyword>
<accession>A0ABT6NBV8</accession>
<evidence type="ECO:0000256" key="3">
    <source>
        <dbReference type="ARBA" id="ARBA00022475"/>
    </source>
</evidence>
<comment type="caution">
    <text evidence="9">The sequence shown here is derived from an EMBL/GenBank/DDBJ whole genome shotgun (WGS) entry which is preliminary data.</text>
</comment>
<evidence type="ECO:0000313" key="10">
    <source>
        <dbReference type="Proteomes" id="UP001158045"/>
    </source>
</evidence>